<dbReference type="GO" id="GO:0042254">
    <property type="term" value="P:ribosome biogenesis"/>
    <property type="evidence" value="ECO:0007669"/>
    <property type="project" value="UniProtKB-KW"/>
</dbReference>
<evidence type="ECO:0000256" key="3">
    <source>
        <dbReference type="ARBA" id="ARBA00012552"/>
    </source>
</evidence>
<keyword evidence="6" id="KW-0378">Hydrolase</keyword>
<keyword evidence="5" id="KW-0547">Nucleotide-binding</keyword>
<dbReference type="InterPro" id="IPR011545">
    <property type="entry name" value="DEAD/DEAH_box_helicase_dom"/>
</dbReference>
<proteinExistence type="inferred from homology"/>
<dbReference type="InterPro" id="IPR027417">
    <property type="entry name" value="P-loop_NTPase"/>
</dbReference>
<evidence type="ECO:0000259" key="17">
    <source>
        <dbReference type="PROSITE" id="PS51195"/>
    </source>
</evidence>
<dbReference type="PROSITE" id="PS51192">
    <property type="entry name" value="HELICASE_ATP_BIND_1"/>
    <property type="match status" value="1"/>
</dbReference>
<evidence type="ECO:0000256" key="4">
    <source>
        <dbReference type="ARBA" id="ARBA00022517"/>
    </source>
</evidence>
<organism evidence="18 19">
    <name type="scientific">Sodiomyces alkalinus (strain CBS 110278 / VKM F-3762 / F11)</name>
    <name type="common">Alkaliphilic filamentous fungus</name>
    <dbReference type="NCBI Taxonomy" id="1314773"/>
    <lineage>
        <taxon>Eukaryota</taxon>
        <taxon>Fungi</taxon>
        <taxon>Dikarya</taxon>
        <taxon>Ascomycota</taxon>
        <taxon>Pezizomycotina</taxon>
        <taxon>Sordariomycetes</taxon>
        <taxon>Hypocreomycetidae</taxon>
        <taxon>Glomerellales</taxon>
        <taxon>Plectosphaerellaceae</taxon>
        <taxon>Sodiomyces</taxon>
    </lineage>
</organism>
<keyword evidence="19" id="KW-1185">Reference proteome</keyword>
<dbReference type="PROSITE" id="PS51194">
    <property type="entry name" value="HELICASE_CTER"/>
    <property type="match status" value="1"/>
</dbReference>
<comment type="function">
    <text evidence="1">ATP-binding RNA helicase involved in the biogenesis of 60S ribosomal subunits and is required for the normal formation of 25S and 5.8S rRNAs.</text>
</comment>
<evidence type="ECO:0000313" key="18">
    <source>
        <dbReference type="EMBL" id="ROT38338.1"/>
    </source>
</evidence>
<protein>
    <recommendedName>
        <fullName evidence="3">RNA helicase</fullName>
        <ecNumber evidence="3">3.6.4.13</ecNumber>
    </recommendedName>
</protein>
<evidence type="ECO:0000256" key="7">
    <source>
        <dbReference type="ARBA" id="ARBA00022806"/>
    </source>
</evidence>
<dbReference type="Pfam" id="PF00270">
    <property type="entry name" value="DEAD"/>
    <property type="match status" value="1"/>
</dbReference>
<gene>
    <name evidence="18" type="ORF">SODALDRAFT_296959</name>
</gene>
<feature type="domain" description="DEAD-box RNA helicase Q" evidence="17">
    <location>
        <begin position="24"/>
        <end position="52"/>
    </location>
</feature>
<evidence type="ECO:0000256" key="8">
    <source>
        <dbReference type="ARBA" id="ARBA00022840"/>
    </source>
</evidence>
<dbReference type="EMBL" id="ML119056">
    <property type="protein sequence ID" value="ROT38338.1"/>
    <property type="molecule type" value="Genomic_DNA"/>
</dbReference>
<evidence type="ECO:0000256" key="11">
    <source>
        <dbReference type="ARBA" id="ARBA00038041"/>
    </source>
</evidence>
<comment type="similarity">
    <text evidence="11">Belongs to the DEAD box helicase family. DDX56/DBP9 subfamily.</text>
</comment>
<dbReference type="Proteomes" id="UP000272025">
    <property type="component" value="Unassembled WGS sequence"/>
</dbReference>
<dbReference type="Pfam" id="PF00271">
    <property type="entry name" value="Helicase_C"/>
    <property type="match status" value="2"/>
</dbReference>
<dbReference type="EC" id="3.6.4.13" evidence="3"/>
<dbReference type="OrthoDB" id="1191041at2759"/>
<feature type="region of interest" description="Disordered" evidence="14">
    <location>
        <begin position="1"/>
        <end position="23"/>
    </location>
</feature>
<feature type="compositionally biased region" description="Acidic residues" evidence="14">
    <location>
        <begin position="346"/>
        <end position="357"/>
    </location>
</feature>
<dbReference type="InterPro" id="IPR014001">
    <property type="entry name" value="Helicase_ATP-bd"/>
</dbReference>
<feature type="region of interest" description="Disordered" evidence="14">
    <location>
        <begin position="336"/>
        <end position="385"/>
    </location>
</feature>
<evidence type="ECO:0000256" key="9">
    <source>
        <dbReference type="ARBA" id="ARBA00022884"/>
    </source>
</evidence>
<feature type="compositionally biased region" description="Basic residues" evidence="14">
    <location>
        <begin position="573"/>
        <end position="600"/>
    </location>
</feature>
<evidence type="ECO:0000256" key="13">
    <source>
        <dbReference type="PROSITE-ProRule" id="PRU00552"/>
    </source>
</evidence>
<comment type="catalytic activity">
    <reaction evidence="12">
        <text>ATP + H2O = ADP + phosphate + H(+)</text>
        <dbReference type="Rhea" id="RHEA:13065"/>
        <dbReference type="ChEBI" id="CHEBI:15377"/>
        <dbReference type="ChEBI" id="CHEBI:15378"/>
        <dbReference type="ChEBI" id="CHEBI:30616"/>
        <dbReference type="ChEBI" id="CHEBI:43474"/>
        <dbReference type="ChEBI" id="CHEBI:456216"/>
        <dbReference type="EC" id="3.6.4.13"/>
    </reaction>
</comment>
<comment type="subcellular location">
    <subcellularLocation>
        <location evidence="2">Nucleus</location>
    </subcellularLocation>
</comment>
<dbReference type="GO" id="GO:0010467">
    <property type="term" value="P:gene expression"/>
    <property type="evidence" value="ECO:0007669"/>
    <property type="project" value="UniProtKB-ARBA"/>
</dbReference>
<dbReference type="GO" id="GO:0005634">
    <property type="term" value="C:nucleus"/>
    <property type="evidence" value="ECO:0007669"/>
    <property type="project" value="UniProtKB-SubCell"/>
</dbReference>
<dbReference type="PANTHER" id="PTHR47959">
    <property type="entry name" value="ATP-DEPENDENT RNA HELICASE RHLE-RELATED"/>
    <property type="match status" value="1"/>
</dbReference>
<feature type="compositionally biased region" description="Basic and acidic residues" evidence="14">
    <location>
        <begin position="358"/>
        <end position="371"/>
    </location>
</feature>
<keyword evidence="7 18" id="KW-0347">Helicase</keyword>
<dbReference type="PROSITE" id="PS51195">
    <property type="entry name" value="Q_MOTIF"/>
    <property type="match status" value="1"/>
</dbReference>
<dbReference type="Gene3D" id="3.40.50.300">
    <property type="entry name" value="P-loop containing nucleotide triphosphate hydrolases"/>
    <property type="match status" value="2"/>
</dbReference>
<evidence type="ECO:0000256" key="5">
    <source>
        <dbReference type="ARBA" id="ARBA00022741"/>
    </source>
</evidence>
<evidence type="ECO:0000256" key="14">
    <source>
        <dbReference type="SAM" id="MobiDB-lite"/>
    </source>
</evidence>
<dbReference type="GO" id="GO:0003723">
    <property type="term" value="F:RNA binding"/>
    <property type="evidence" value="ECO:0007669"/>
    <property type="project" value="UniProtKB-KW"/>
</dbReference>
<dbReference type="GO" id="GO:0005829">
    <property type="term" value="C:cytosol"/>
    <property type="evidence" value="ECO:0007669"/>
    <property type="project" value="TreeGrafter"/>
</dbReference>
<evidence type="ECO:0000256" key="6">
    <source>
        <dbReference type="ARBA" id="ARBA00022801"/>
    </source>
</evidence>
<evidence type="ECO:0000259" key="15">
    <source>
        <dbReference type="PROSITE" id="PS51192"/>
    </source>
</evidence>
<evidence type="ECO:0000256" key="2">
    <source>
        <dbReference type="ARBA" id="ARBA00004123"/>
    </source>
</evidence>
<name>A0A3N2PV29_SODAK</name>
<feature type="region of interest" description="Disordered" evidence="14">
    <location>
        <begin position="570"/>
        <end position="614"/>
    </location>
</feature>
<dbReference type="GO" id="GO:0016787">
    <property type="term" value="F:hydrolase activity"/>
    <property type="evidence" value="ECO:0007669"/>
    <property type="project" value="UniProtKB-KW"/>
</dbReference>
<evidence type="ECO:0000259" key="16">
    <source>
        <dbReference type="PROSITE" id="PS51194"/>
    </source>
</evidence>
<dbReference type="AlphaFoldDB" id="A0A3N2PV29"/>
<dbReference type="SMART" id="SM00487">
    <property type="entry name" value="DEXDc"/>
    <property type="match status" value="1"/>
</dbReference>
<evidence type="ECO:0000313" key="19">
    <source>
        <dbReference type="Proteomes" id="UP000272025"/>
    </source>
</evidence>
<dbReference type="GeneID" id="39577290"/>
<evidence type="ECO:0000256" key="1">
    <source>
        <dbReference type="ARBA" id="ARBA00003706"/>
    </source>
</evidence>
<dbReference type="InterPro" id="IPR050079">
    <property type="entry name" value="DEAD_box_RNA_helicase"/>
</dbReference>
<dbReference type="GO" id="GO:0003724">
    <property type="term" value="F:RNA helicase activity"/>
    <property type="evidence" value="ECO:0007669"/>
    <property type="project" value="UniProtKB-EC"/>
</dbReference>
<sequence length="614" mass="68643">MKRKLDETEDPEKGTKPKKTVEAKSFGELDLDPRLLQGVAAQGYRHMTPIQSTAIPLILDGRDVIAKAVTGSGKTASYLLPVLQKIITRKERGSGKDAAAPVTSSLILVPTRELADQVFKVIESLTVFCKSIQAVKLTDKLSATVQRSLLSTNPDIVIATPAGAWTNVSSGALPLEHLVHAVLDEADLVLSYGYEEDLQNVARSMPKGVQTILMSATLTPEVHTVKGLFCRNPALLDLEEPQGEGEGIVQYVVKCSEEDKFLLAYVIFKLRLIQGKVLVFTQDVDRCYKLKLFFEQFGIRSCVLNSELPVNSRIHVVEEFNKGVYDIIIASDENEALGDEEKDKGGDEEEQDNEGGEESSKTTKAAKADKKGKSKKREKPSRRDKEFGISRGIDFKNVAAVVNFDLPTSAKSYMHRIGRTGRAGQTGMSLSFVIPEDQFGKHPHSMVDSAEHDGKILARIVKQQGKLGRTVKDYQFDLDQVNRFRYRMHDALRAVTRVAVRDARLRELRQEIIKSDRLRRHFEENPQELAHLRHDDPLRAARTQAHLRHVPDYLLPDEGKKALAPEELGFVPLRKKNDRRNASRRAGGKKSSHRVFKVGRKKSDPLKSFKAKSK</sequence>
<keyword evidence="10" id="KW-0539">Nucleus</keyword>
<keyword evidence="9" id="KW-0694">RNA-binding</keyword>
<feature type="domain" description="Helicase C-terminal" evidence="16">
    <location>
        <begin position="247"/>
        <end position="468"/>
    </location>
</feature>
<evidence type="ECO:0000256" key="10">
    <source>
        <dbReference type="ARBA" id="ARBA00023242"/>
    </source>
</evidence>
<dbReference type="InterPro" id="IPR014014">
    <property type="entry name" value="RNA_helicase_DEAD_Q_motif"/>
</dbReference>
<dbReference type="RefSeq" id="XP_028466144.1">
    <property type="nucleotide sequence ID" value="XM_028608812.1"/>
</dbReference>
<accession>A0A3N2PV29</accession>
<evidence type="ECO:0000256" key="12">
    <source>
        <dbReference type="ARBA" id="ARBA00047984"/>
    </source>
</evidence>
<reference evidence="18 19" key="1">
    <citation type="journal article" date="2018" name="Mol. Ecol.">
        <title>The obligate alkalophilic soda-lake fungus Sodiomyces alkalinus has shifted to a protein diet.</title>
        <authorList>
            <person name="Grum-Grzhimaylo A.A."/>
            <person name="Falkoski D.L."/>
            <person name="van den Heuvel J."/>
            <person name="Valero-Jimenez C.A."/>
            <person name="Min B."/>
            <person name="Choi I.G."/>
            <person name="Lipzen A."/>
            <person name="Daum C.G."/>
            <person name="Aanen D.K."/>
            <person name="Tsang A."/>
            <person name="Henrissat B."/>
            <person name="Bilanenko E.N."/>
            <person name="de Vries R.P."/>
            <person name="van Kan J.A.L."/>
            <person name="Grigoriev I.V."/>
            <person name="Debets A.J.M."/>
        </authorList>
    </citation>
    <scope>NUCLEOTIDE SEQUENCE [LARGE SCALE GENOMIC DNA]</scope>
    <source>
        <strain evidence="18 19">F11</strain>
    </source>
</reference>
<dbReference type="STRING" id="1314773.A0A3N2PV29"/>
<dbReference type="PANTHER" id="PTHR47959:SF21">
    <property type="entry name" value="DEAD-BOX HELICASE 56"/>
    <property type="match status" value="1"/>
</dbReference>
<dbReference type="SUPFAM" id="SSF52540">
    <property type="entry name" value="P-loop containing nucleoside triphosphate hydrolases"/>
    <property type="match status" value="2"/>
</dbReference>
<dbReference type="CDD" id="cd17961">
    <property type="entry name" value="DEADc_DDX56"/>
    <property type="match status" value="1"/>
</dbReference>
<feature type="domain" description="Helicase ATP-binding" evidence="15">
    <location>
        <begin position="55"/>
        <end position="236"/>
    </location>
</feature>
<keyword evidence="8" id="KW-0067">ATP-binding</keyword>
<dbReference type="SMART" id="SM00490">
    <property type="entry name" value="HELICc"/>
    <property type="match status" value="1"/>
</dbReference>
<dbReference type="CDD" id="cd18787">
    <property type="entry name" value="SF2_C_DEAD"/>
    <property type="match status" value="1"/>
</dbReference>
<dbReference type="InterPro" id="IPR001650">
    <property type="entry name" value="Helicase_C-like"/>
</dbReference>
<dbReference type="GO" id="GO:0005524">
    <property type="term" value="F:ATP binding"/>
    <property type="evidence" value="ECO:0007669"/>
    <property type="project" value="UniProtKB-KW"/>
</dbReference>
<feature type="short sequence motif" description="Q motif" evidence="13">
    <location>
        <begin position="24"/>
        <end position="52"/>
    </location>
</feature>
<keyword evidence="4" id="KW-0690">Ribosome biogenesis</keyword>